<accession>A0A0C3SAL3</accession>
<evidence type="ECO:0000313" key="2">
    <source>
        <dbReference type="Proteomes" id="UP000053257"/>
    </source>
</evidence>
<sequence length="675" mass="75541">MCLLRNCIGEVRVASRLRGGSTQPRAKRVGLRDAPFSSLLSLDAHVEPIRQWLDVVFPTKYARILGHRVHGLVQAKRIFAGTLAYCCSHHIGARPYSIQMYPVEQPFWASAKYRGTPVGAFDTQRSCASKEGASTVVASLLLVDPRGVSSVDVISSTERLHVGLLARKQAEAEVGISGSPYSSGLCSELTLPPPAIFITRMAYTEKSARLTELVVVPCQLVISPHMPMFLNYDVLAIIMSFCERGDTGSMMRSCRTLYGVGVPYLLYGTVKILSRARFISLCRFILHEPSHRSRYLRDLDLRFSGNFKTPDADRLVAGLFEHATSLEILRLAYQSFVPLGERVFRAISTLNSVRTLALRDACDQSYTLLEWMRSPLSSVEMNFYNDWADDPADPVLILARFKDTLQEMHVTWAQFSTSSTSYLNLTTLYVDDCRFAEIEFIYHSFPNLRHLSLWMGQEDDGLDGDEIEAHRNLNLEAQERGRWESLQTLNSSLLSLYMLGLRSRVINLSLDSGYFETDDTDRLSVMLSDSRPSSLELRLRVPEFDPTQLGYSLAPVRDTLTSLLLNLEIHKENYAQCNAIINRTLSSLSALNIRLLHIRIDESPDSIDSDVVNVAFAEGVTDTGPSSTSLSQLDLGPLAQSIVRSIPSLQHLCLEVAELRTHMWDLRSELETAGG</sequence>
<dbReference type="Proteomes" id="UP000053257">
    <property type="component" value="Unassembled WGS sequence"/>
</dbReference>
<dbReference type="OrthoDB" id="2802422at2759"/>
<name>A0A0C3SAL3_PHLG1</name>
<dbReference type="Gene3D" id="3.80.10.10">
    <property type="entry name" value="Ribonuclease Inhibitor"/>
    <property type="match status" value="1"/>
</dbReference>
<organism evidence="1 2">
    <name type="scientific">Phlebiopsis gigantea (strain 11061_1 CR5-6)</name>
    <name type="common">White-rot fungus</name>
    <name type="synonym">Peniophora gigantea</name>
    <dbReference type="NCBI Taxonomy" id="745531"/>
    <lineage>
        <taxon>Eukaryota</taxon>
        <taxon>Fungi</taxon>
        <taxon>Dikarya</taxon>
        <taxon>Basidiomycota</taxon>
        <taxon>Agaricomycotina</taxon>
        <taxon>Agaricomycetes</taxon>
        <taxon>Polyporales</taxon>
        <taxon>Phanerochaetaceae</taxon>
        <taxon>Phlebiopsis</taxon>
    </lineage>
</organism>
<dbReference type="InterPro" id="IPR032675">
    <property type="entry name" value="LRR_dom_sf"/>
</dbReference>
<dbReference type="EMBL" id="KN840468">
    <property type="protein sequence ID" value="KIP09292.1"/>
    <property type="molecule type" value="Genomic_DNA"/>
</dbReference>
<dbReference type="HOGENOM" id="CLU_407158_0_0_1"/>
<reference evidence="1 2" key="1">
    <citation type="journal article" date="2014" name="PLoS Genet.">
        <title>Analysis of the Phlebiopsis gigantea genome, transcriptome and secretome provides insight into its pioneer colonization strategies of wood.</title>
        <authorList>
            <person name="Hori C."/>
            <person name="Ishida T."/>
            <person name="Igarashi K."/>
            <person name="Samejima M."/>
            <person name="Suzuki H."/>
            <person name="Master E."/>
            <person name="Ferreira P."/>
            <person name="Ruiz-Duenas F.J."/>
            <person name="Held B."/>
            <person name="Canessa P."/>
            <person name="Larrondo L.F."/>
            <person name="Schmoll M."/>
            <person name="Druzhinina I.S."/>
            <person name="Kubicek C.P."/>
            <person name="Gaskell J.A."/>
            <person name="Kersten P."/>
            <person name="St John F."/>
            <person name="Glasner J."/>
            <person name="Sabat G."/>
            <person name="Splinter BonDurant S."/>
            <person name="Syed K."/>
            <person name="Yadav J."/>
            <person name="Mgbeahuruike A.C."/>
            <person name="Kovalchuk A."/>
            <person name="Asiegbu F.O."/>
            <person name="Lackner G."/>
            <person name="Hoffmeister D."/>
            <person name="Rencoret J."/>
            <person name="Gutierrez A."/>
            <person name="Sun H."/>
            <person name="Lindquist E."/>
            <person name="Barry K."/>
            <person name="Riley R."/>
            <person name="Grigoriev I.V."/>
            <person name="Henrissat B."/>
            <person name="Kues U."/>
            <person name="Berka R.M."/>
            <person name="Martinez A.T."/>
            <person name="Covert S.F."/>
            <person name="Blanchette R.A."/>
            <person name="Cullen D."/>
        </authorList>
    </citation>
    <scope>NUCLEOTIDE SEQUENCE [LARGE SCALE GENOMIC DNA]</scope>
    <source>
        <strain evidence="1 2">11061_1 CR5-6</strain>
    </source>
</reference>
<keyword evidence="2" id="KW-1185">Reference proteome</keyword>
<dbReference type="SUPFAM" id="SSF52047">
    <property type="entry name" value="RNI-like"/>
    <property type="match status" value="1"/>
</dbReference>
<protein>
    <submittedName>
        <fullName evidence="1">Uncharacterized protein</fullName>
    </submittedName>
</protein>
<dbReference type="AlphaFoldDB" id="A0A0C3SAL3"/>
<evidence type="ECO:0000313" key="1">
    <source>
        <dbReference type="EMBL" id="KIP09292.1"/>
    </source>
</evidence>
<gene>
    <name evidence="1" type="ORF">PHLGIDRAFT_12078</name>
</gene>
<proteinExistence type="predicted"/>